<reference evidence="4 5" key="1">
    <citation type="journal article" date="2015" name="Genome Biol. Evol.">
        <title>Comparative Genomics of a Bacterivorous Green Alga Reveals Evolutionary Causalities and Consequences of Phago-Mixotrophic Mode of Nutrition.</title>
        <authorList>
            <person name="Burns J.A."/>
            <person name="Paasch A."/>
            <person name="Narechania A."/>
            <person name="Kim E."/>
        </authorList>
    </citation>
    <scope>NUCLEOTIDE SEQUENCE [LARGE SCALE GENOMIC DNA]</scope>
    <source>
        <strain evidence="4 5">PLY_AMNH</strain>
    </source>
</reference>
<organism evidence="4 5">
    <name type="scientific">Cymbomonas tetramitiformis</name>
    <dbReference type="NCBI Taxonomy" id="36881"/>
    <lineage>
        <taxon>Eukaryota</taxon>
        <taxon>Viridiplantae</taxon>
        <taxon>Chlorophyta</taxon>
        <taxon>Pyramimonadophyceae</taxon>
        <taxon>Pyramimonadales</taxon>
        <taxon>Pyramimonadaceae</taxon>
        <taxon>Cymbomonas</taxon>
    </lineage>
</organism>
<name>A0AAE0BXB0_9CHLO</name>
<feature type="domain" description="SAM" evidence="3">
    <location>
        <begin position="279"/>
        <end position="333"/>
    </location>
</feature>
<comment type="caution">
    <text evidence="4">The sequence shown here is derived from an EMBL/GenBank/DDBJ whole genome shotgun (WGS) entry which is preliminary data.</text>
</comment>
<evidence type="ECO:0000256" key="1">
    <source>
        <dbReference type="SAM" id="MobiDB-lite"/>
    </source>
</evidence>
<keyword evidence="2" id="KW-0812">Transmembrane</keyword>
<proteinExistence type="predicted"/>
<feature type="region of interest" description="Disordered" evidence="1">
    <location>
        <begin position="214"/>
        <end position="235"/>
    </location>
</feature>
<keyword evidence="2" id="KW-0472">Membrane</keyword>
<gene>
    <name evidence="4" type="ORF">CYMTET_45892</name>
</gene>
<feature type="region of interest" description="Disordered" evidence="1">
    <location>
        <begin position="131"/>
        <end position="160"/>
    </location>
</feature>
<evidence type="ECO:0000313" key="4">
    <source>
        <dbReference type="EMBL" id="KAK3244498.1"/>
    </source>
</evidence>
<dbReference type="Gene3D" id="1.10.150.50">
    <property type="entry name" value="Transcription Factor, Ets-1"/>
    <property type="match status" value="1"/>
</dbReference>
<feature type="transmembrane region" description="Helical" evidence="2">
    <location>
        <begin position="61"/>
        <end position="84"/>
    </location>
</feature>
<dbReference type="CDD" id="cd09487">
    <property type="entry name" value="SAM_superfamily"/>
    <property type="match status" value="1"/>
</dbReference>
<dbReference type="Pfam" id="PF00536">
    <property type="entry name" value="SAM_1"/>
    <property type="match status" value="1"/>
</dbReference>
<evidence type="ECO:0000313" key="5">
    <source>
        <dbReference type="Proteomes" id="UP001190700"/>
    </source>
</evidence>
<evidence type="ECO:0000259" key="3">
    <source>
        <dbReference type="Pfam" id="PF00536"/>
    </source>
</evidence>
<keyword evidence="2" id="KW-1133">Transmembrane helix</keyword>
<dbReference type="InterPro" id="IPR001660">
    <property type="entry name" value="SAM"/>
</dbReference>
<sequence length="343" mass="36600">MAQKMYYDSSCTSEYSSSVIYIDLGYCVHNGEDYEEEEDVHAIFTCTSEKMGSDSNDNTGAIVGGVFGALAGTALLGGGIYFGLKKYKECKKSKDNDKFGVEGGFDIAPHSGQRHSDNEVPVAMPAPASIAMQPRGSVSDGGFKSYDNPLGNEDPLGPDEVGIDLAVEMNNAKKKQGQEKAAPGNPPDNSSSDEDPLGPDEVGIDLAAEMNNAKDKQGQEKAAPGNPPDTSSSDEVAAIPAAIKQQIQAQSAASLRNMYTSQSDAPPPATSAKPLAAYTVMDVCEFVKKIGLPSDTFEENEVNGILLSELTMEDLTNDLQLKRLHAKKLMRALGEQYPDRRSS</sequence>
<accession>A0AAE0BXB0</accession>
<dbReference type="EMBL" id="LGRX02031799">
    <property type="protein sequence ID" value="KAK3244498.1"/>
    <property type="molecule type" value="Genomic_DNA"/>
</dbReference>
<dbReference type="InterPro" id="IPR013761">
    <property type="entry name" value="SAM/pointed_sf"/>
</dbReference>
<evidence type="ECO:0000256" key="2">
    <source>
        <dbReference type="SAM" id="Phobius"/>
    </source>
</evidence>
<protein>
    <recommendedName>
        <fullName evidence="3">SAM domain-containing protein</fullName>
    </recommendedName>
</protein>
<feature type="region of interest" description="Disordered" evidence="1">
    <location>
        <begin position="173"/>
        <end position="202"/>
    </location>
</feature>
<keyword evidence="5" id="KW-1185">Reference proteome</keyword>
<dbReference type="SUPFAM" id="SSF47769">
    <property type="entry name" value="SAM/Pointed domain"/>
    <property type="match status" value="1"/>
</dbReference>
<dbReference type="AlphaFoldDB" id="A0AAE0BXB0"/>
<dbReference type="Proteomes" id="UP001190700">
    <property type="component" value="Unassembled WGS sequence"/>
</dbReference>